<dbReference type="Pfam" id="PF16916">
    <property type="entry name" value="ZT_dimer"/>
    <property type="match status" value="1"/>
</dbReference>
<dbReference type="Pfam" id="PF01545">
    <property type="entry name" value="Cation_efflux"/>
    <property type="match status" value="1"/>
</dbReference>
<evidence type="ECO:0000259" key="9">
    <source>
        <dbReference type="Pfam" id="PF01545"/>
    </source>
</evidence>
<dbReference type="GO" id="GO:0006882">
    <property type="term" value="P:intracellular zinc ion homeostasis"/>
    <property type="evidence" value="ECO:0007669"/>
    <property type="project" value="TreeGrafter"/>
</dbReference>
<feature type="transmembrane region" description="Helical" evidence="8">
    <location>
        <begin position="159"/>
        <end position="181"/>
    </location>
</feature>
<dbReference type="NCBIfam" id="TIGR01297">
    <property type="entry name" value="CDF"/>
    <property type="match status" value="1"/>
</dbReference>
<feature type="domain" description="Cation efflux protein transmembrane" evidence="9">
    <location>
        <begin position="18"/>
        <end position="204"/>
    </location>
</feature>
<protein>
    <submittedName>
        <fullName evidence="11">Ferrous-iron efflux pump FieF</fullName>
    </submittedName>
</protein>
<dbReference type="RefSeq" id="WP_073326706.1">
    <property type="nucleotide sequence ID" value="NZ_FQYO01000002.1"/>
</dbReference>
<evidence type="ECO:0000256" key="8">
    <source>
        <dbReference type="SAM" id="Phobius"/>
    </source>
</evidence>
<gene>
    <name evidence="11" type="ORF">SAMN05444417_0977</name>
</gene>
<dbReference type="GO" id="GO:0015093">
    <property type="term" value="F:ferrous iron transmembrane transporter activity"/>
    <property type="evidence" value="ECO:0007669"/>
    <property type="project" value="TreeGrafter"/>
</dbReference>
<keyword evidence="5 8" id="KW-0812">Transmembrane</keyword>
<dbReference type="GO" id="GO:0005886">
    <property type="term" value="C:plasma membrane"/>
    <property type="evidence" value="ECO:0007669"/>
    <property type="project" value="TreeGrafter"/>
</dbReference>
<dbReference type="InterPro" id="IPR036837">
    <property type="entry name" value="Cation_efflux_CTD_sf"/>
</dbReference>
<dbReference type="SUPFAM" id="SSF160240">
    <property type="entry name" value="Cation efflux protein cytoplasmic domain-like"/>
    <property type="match status" value="1"/>
</dbReference>
<dbReference type="InterPro" id="IPR027469">
    <property type="entry name" value="Cation_efflux_TMD_sf"/>
</dbReference>
<dbReference type="Gene3D" id="1.20.1510.10">
    <property type="entry name" value="Cation efflux protein transmembrane domain"/>
    <property type="match status" value="1"/>
</dbReference>
<dbReference type="InterPro" id="IPR050291">
    <property type="entry name" value="CDF_Transporter"/>
</dbReference>
<evidence type="ECO:0000313" key="12">
    <source>
        <dbReference type="Proteomes" id="UP000184292"/>
    </source>
</evidence>
<evidence type="ECO:0000256" key="5">
    <source>
        <dbReference type="ARBA" id="ARBA00022692"/>
    </source>
</evidence>
<dbReference type="Gene3D" id="3.30.70.1350">
    <property type="entry name" value="Cation efflux protein, cytoplasmic domain"/>
    <property type="match status" value="1"/>
</dbReference>
<keyword evidence="4" id="KW-1003">Cell membrane</keyword>
<proteinExistence type="inferred from homology"/>
<dbReference type="EMBL" id="FQYO01000002">
    <property type="protein sequence ID" value="SHI55343.1"/>
    <property type="molecule type" value="Genomic_DNA"/>
</dbReference>
<evidence type="ECO:0000256" key="4">
    <source>
        <dbReference type="ARBA" id="ARBA00022475"/>
    </source>
</evidence>
<organism evidence="11 12">
    <name type="scientific">Wenxinia saemankumensis</name>
    <dbReference type="NCBI Taxonomy" id="1447782"/>
    <lineage>
        <taxon>Bacteria</taxon>
        <taxon>Pseudomonadati</taxon>
        <taxon>Pseudomonadota</taxon>
        <taxon>Alphaproteobacteria</taxon>
        <taxon>Rhodobacterales</taxon>
        <taxon>Roseobacteraceae</taxon>
        <taxon>Wenxinia</taxon>
    </lineage>
</organism>
<dbReference type="OrthoDB" id="9806522at2"/>
<dbReference type="AlphaFoldDB" id="A0A1M6C314"/>
<evidence type="ECO:0000256" key="3">
    <source>
        <dbReference type="ARBA" id="ARBA00022448"/>
    </source>
</evidence>
<comment type="subcellular location">
    <subcellularLocation>
        <location evidence="1">Membrane</location>
        <topology evidence="1">Multi-pass membrane protein</topology>
    </subcellularLocation>
</comment>
<feature type="transmembrane region" description="Helical" evidence="8">
    <location>
        <begin position="86"/>
        <end position="110"/>
    </location>
</feature>
<feature type="transmembrane region" description="Helical" evidence="8">
    <location>
        <begin position="15"/>
        <end position="34"/>
    </location>
</feature>
<evidence type="ECO:0000256" key="1">
    <source>
        <dbReference type="ARBA" id="ARBA00004141"/>
    </source>
</evidence>
<evidence type="ECO:0000259" key="10">
    <source>
        <dbReference type="Pfam" id="PF16916"/>
    </source>
</evidence>
<feature type="transmembrane region" description="Helical" evidence="8">
    <location>
        <begin position="187"/>
        <end position="211"/>
    </location>
</feature>
<keyword evidence="7 8" id="KW-0472">Membrane</keyword>
<feature type="domain" description="Cation efflux protein cytoplasmic" evidence="10">
    <location>
        <begin position="220"/>
        <end position="289"/>
    </location>
</feature>
<dbReference type="SUPFAM" id="SSF161111">
    <property type="entry name" value="Cation efflux protein transmembrane domain-like"/>
    <property type="match status" value="1"/>
</dbReference>
<keyword evidence="3" id="KW-0813">Transport</keyword>
<feature type="transmembrane region" description="Helical" evidence="8">
    <location>
        <begin position="40"/>
        <end position="65"/>
    </location>
</feature>
<feature type="transmembrane region" description="Helical" evidence="8">
    <location>
        <begin position="122"/>
        <end position="139"/>
    </location>
</feature>
<sequence length="303" mass="31351">MSIDPARALVLNRSAGAASVGVAITLVAAKIWALEATGSLAIAASLADSALDLMVSLGGLVAILYAAKPADADHAFGHSSAEDLAALGQALFILASAALIAWVAVQRLIAGDSPLPEQEGKGIAVSALAIALTFALVAWQRHVARLTGNRVVAADSLHYVGDLVPNLGAILALGLSARLGWGGIDSWIALGAAAFLAFGAVRIFGGAWHALMDRGADARMIEGIEGIVRDWPGVRGHHDLKTRVAGSRVFVNLHIELDGDQPLRVAHDIGAGLRRAILDAYPQADVLIHKDVAESRPPTGDPE</sequence>
<keyword evidence="6 8" id="KW-1133">Transmembrane helix</keyword>
<evidence type="ECO:0000256" key="7">
    <source>
        <dbReference type="ARBA" id="ARBA00023136"/>
    </source>
</evidence>
<dbReference type="InterPro" id="IPR058533">
    <property type="entry name" value="Cation_efflux_TM"/>
</dbReference>
<accession>A0A1M6C314</accession>
<dbReference type="STRING" id="1447782.SAMN05444417_0977"/>
<name>A0A1M6C314_9RHOB</name>
<dbReference type="PANTHER" id="PTHR43840">
    <property type="entry name" value="MITOCHONDRIAL METAL TRANSPORTER 1-RELATED"/>
    <property type="match status" value="1"/>
</dbReference>
<comment type="similarity">
    <text evidence="2">Belongs to the cation diffusion facilitator (CDF) transporter (TC 2.A.4) family.</text>
</comment>
<keyword evidence="12" id="KW-1185">Reference proteome</keyword>
<evidence type="ECO:0000256" key="2">
    <source>
        <dbReference type="ARBA" id="ARBA00008114"/>
    </source>
</evidence>
<dbReference type="GO" id="GO:0015341">
    <property type="term" value="F:zinc efflux antiporter activity"/>
    <property type="evidence" value="ECO:0007669"/>
    <property type="project" value="TreeGrafter"/>
</dbReference>
<reference evidence="11 12" key="1">
    <citation type="submission" date="2016-11" db="EMBL/GenBank/DDBJ databases">
        <authorList>
            <person name="Jaros S."/>
            <person name="Januszkiewicz K."/>
            <person name="Wedrychowicz H."/>
        </authorList>
    </citation>
    <scope>NUCLEOTIDE SEQUENCE [LARGE SCALE GENOMIC DNA]</scope>
    <source>
        <strain evidence="11 12">DSM 100565</strain>
    </source>
</reference>
<dbReference type="InterPro" id="IPR027470">
    <property type="entry name" value="Cation_efflux_CTD"/>
</dbReference>
<evidence type="ECO:0000313" key="11">
    <source>
        <dbReference type="EMBL" id="SHI55343.1"/>
    </source>
</evidence>
<dbReference type="Proteomes" id="UP000184292">
    <property type="component" value="Unassembled WGS sequence"/>
</dbReference>
<dbReference type="PANTHER" id="PTHR43840:SF41">
    <property type="entry name" value="CATION-EFFLUX PUMP FIEF"/>
    <property type="match status" value="1"/>
</dbReference>
<dbReference type="GO" id="GO:0015086">
    <property type="term" value="F:cadmium ion transmembrane transporter activity"/>
    <property type="evidence" value="ECO:0007669"/>
    <property type="project" value="TreeGrafter"/>
</dbReference>
<evidence type="ECO:0000256" key="6">
    <source>
        <dbReference type="ARBA" id="ARBA00022989"/>
    </source>
</evidence>
<dbReference type="InterPro" id="IPR002524">
    <property type="entry name" value="Cation_efflux"/>
</dbReference>